<organism evidence="4 5">
    <name type="scientific">Saliniradius amylolyticus</name>
    <dbReference type="NCBI Taxonomy" id="2183582"/>
    <lineage>
        <taxon>Bacteria</taxon>
        <taxon>Pseudomonadati</taxon>
        <taxon>Pseudomonadota</taxon>
        <taxon>Gammaproteobacteria</taxon>
        <taxon>Alteromonadales</taxon>
        <taxon>Alteromonadaceae</taxon>
        <taxon>Saliniradius</taxon>
    </lineage>
</organism>
<dbReference type="FunFam" id="3.40.50.720:FF:000084">
    <property type="entry name" value="Short-chain dehydrogenase reductase"/>
    <property type="match status" value="1"/>
</dbReference>
<protein>
    <submittedName>
        <fullName evidence="4">Gluconate 5-dehydrogenase</fullName>
        <ecNumber evidence="4">1.1.1.69</ecNumber>
    </submittedName>
</protein>
<sequence>MSQSKRVVITGGGSGLGQALAQQWSQAGARVCITDRNEADVKSVARQLEQQGGNVLALKADVTSEADWESVVAAVTEAWGGVDILINNAGVATAGALEAESIEQWQWILDINLLGIVRGCHAFGPLFRQQGSGQVINIASQAGVTPIPQMGSYNATKAAVVAFSETLRLEWIPAGLDVSVVCPSFFKTNLDKNMRTQQPELKTRVARLFAKASMTADDVAQVIIERAAKGQFMILPHREGRVAWYLKRFLPQGRYLRMMEKRLYRHR</sequence>
<dbReference type="PRINTS" id="PR00080">
    <property type="entry name" value="SDRFAMILY"/>
</dbReference>
<gene>
    <name evidence="4" type="ORF">HMF8227_01908</name>
</gene>
<dbReference type="GO" id="GO:0008874">
    <property type="term" value="F:gluconate 5-dehydrogenase activity"/>
    <property type="evidence" value="ECO:0007669"/>
    <property type="project" value="UniProtKB-EC"/>
</dbReference>
<dbReference type="Proteomes" id="UP000245728">
    <property type="component" value="Chromosome"/>
</dbReference>
<evidence type="ECO:0000313" key="4">
    <source>
        <dbReference type="EMBL" id="AWL12378.1"/>
    </source>
</evidence>
<accession>A0A2S2E3Y9</accession>
<evidence type="ECO:0000313" key="5">
    <source>
        <dbReference type="Proteomes" id="UP000245728"/>
    </source>
</evidence>
<dbReference type="KEGG" id="salh:HMF8227_01908"/>
<dbReference type="Pfam" id="PF00106">
    <property type="entry name" value="adh_short"/>
    <property type="match status" value="1"/>
</dbReference>
<dbReference type="PROSITE" id="PS00061">
    <property type="entry name" value="ADH_SHORT"/>
    <property type="match status" value="1"/>
</dbReference>
<reference evidence="4 5" key="1">
    <citation type="submission" date="2018-05" db="EMBL/GenBank/DDBJ databases">
        <title>Salinimonas sp. HMF8227 Genome sequencing and assembly.</title>
        <authorList>
            <person name="Kang H."/>
            <person name="Kang J."/>
            <person name="Cha I."/>
            <person name="Kim H."/>
            <person name="Joh K."/>
        </authorList>
    </citation>
    <scope>NUCLEOTIDE SEQUENCE [LARGE SCALE GENOMIC DNA]</scope>
    <source>
        <strain evidence="4 5">HMF8227</strain>
    </source>
</reference>
<dbReference type="PRINTS" id="PR00081">
    <property type="entry name" value="GDHRDH"/>
</dbReference>
<dbReference type="OrthoDB" id="4690547at2"/>
<dbReference type="InterPro" id="IPR036291">
    <property type="entry name" value="NAD(P)-bd_dom_sf"/>
</dbReference>
<dbReference type="EC" id="1.1.1.69" evidence="4"/>
<name>A0A2S2E3Y9_9ALTE</name>
<keyword evidence="5" id="KW-1185">Reference proteome</keyword>
<dbReference type="EMBL" id="CP029347">
    <property type="protein sequence ID" value="AWL12378.1"/>
    <property type="molecule type" value="Genomic_DNA"/>
</dbReference>
<evidence type="ECO:0000256" key="3">
    <source>
        <dbReference type="RuleBase" id="RU000363"/>
    </source>
</evidence>
<dbReference type="PANTHER" id="PTHR44196:SF1">
    <property type="entry name" value="DEHYDROGENASE_REDUCTASE SDR FAMILY MEMBER 7B"/>
    <property type="match status" value="1"/>
</dbReference>
<dbReference type="PANTHER" id="PTHR44196">
    <property type="entry name" value="DEHYDROGENASE/REDUCTASE SDR FAMILY MEMBER 7B"/>
    <property type="match status" value="1"/>
</dbReference>
<dbReference type="AlphaFoldDB" id="A0A2S2E3Y9"/>
<dbReference type="Gene3D" id="3.40.50.720">
    <property type="entry name" value="NAD(P)-binding Rossmann-like Domain"/>
    <property type="match status" value="1"/>
</dbReference>
<dbReference type="RefSeq" id="WP_109339958.1">
    <property type="nucleotide sequence ID" value="NZ_CP029347.1"/>
</dbReference>
<dbReference type="InterPro" id="IPR002347">
    <property type="entry name" value="SDR_fam"/>
</dbReference>
<proteinExistence type="inferred from homology"/>
<dbReference type="SUPFAM" id="SSF51735">
    <property type="entry name" value="NAD(P)-binding Rossmann-fold domains"/>
    <property type="match status" value="1"/>
</dbReference>
<evidence type="ECO:0000256" key="1">
    <source>
        <dbReference type="ARBA" id="ARBA00006484"/>
    </source>
</evidence>
<dbReference type="InterPro" id="IPR020904">
    <property type="entry name" value="Sc_DH/Rdtase_CS"/>
</dbReference>
<keyword evidence="2 4" id="KW-0560">Oxidoreductase</keyword>
<dbReference type="NCBIfam" id="NF004196">
    <property type="entry name" value="PRK05650.1"/>
    <property type="match status" value="1"/>
</dbReference>
<comment type="similarity">
    <text evidence="1 3">Belongs to the short-chain dehydrogenases/reductases (SDR) family.</text>
</comment>
<dbReference type="GO" id="GO:0016020">
    <property type="term" value="C:membrane"/>
    <property type="evidence" value="ECO:0007669"/>
    <property type="project" value="TreeGrafter"/>
</dbReference>
<evidence type="ECO:0000256" key="2">
    <source>
        <dbReference type="ARBA" id="ARBA00023002"/>
    </source>
</evidence>
<dbReference type="CDD" id="cd05233">
    <property type="entry name" value="SDR_c"/>
    <property type="match status" value="1"/>
</dbReference>